<dbReference type="PATRIC" id="fig|1619248.3.peg.4771"/>
<dbReference type="EMBL" id="JZYX01000076">
    <property type="protein sequence ID" value="KJN16328.1"/>
    <property type="molecule type" value="Genomic_DNA"/>
</dbReference>
<evidence type="ECO:0000256" key="2">
    <source>
        <dbReference type="ARBA" id="ARBA00023125"/>
    </source>
</evidence>
<dbReference type="FunFam" id="1.10.10.60:FF:000141">
    <property type="entry name" value="TetR family transcriptional regulator"/>
    <property type="match status" value="1"/>
</dbReference>
<dbReference type="Proteomes" id="UP000033352">
    <property type="component" value="Unassembled WGS sequence"/>
</dbReference>
<dbReference type="Pfam" id="PF00440">
    <property type="entry name" value="TetR_N"/>
    <property type="match status" value="1"/>
</dbReference>
<proteinExistence type="predicted"/>
<dbReference type="GO" id="GO:0000976">
    <property type="term" value="F:transcription cis-regulatory region binding"/>
    <property type="evidence" value="ECO:0007669"/>
    <property type="project" value="TreeGrafter"/>
</dbReference>
<dbReference type="AlphaFoldDB" id="A0A0F1A3I2"/>
<dbReference type="PANTHER" id="PTHR30055:SF234">
    <property type="entry name" value="HTH-TYPE TRANSCRIPTIONAL REGULATOR BETI"/>
    <property type="match status" value="1"/>
</dbReference>
<dbReference type="PRINTS" id="PR00455">
    <property type="entry name" value="HTHTETR"/>
</dbReference>
<feature type="DNA-binding region" description="H-T-H motif" evidence="4">
    <location>
        <begin position="28"/>
        <end position="47"/>
    </location>
</feature>
<dbReference type="InterPro" id="IPR039536">
    <property type="entry name" value="TetR_C_Proteobacteria"/>
</dbReference>
<keyword evidence="1" id="KW-0805">Transcription regulation</keyword>
<dbReference type="PANTHER" id="PTHR30055">
    <property type="entry name" value="HTH-TYPE TRANSCRIPTIONAL REGULATOR RUTR"/>
    <property type="match status" value="1"/>
</dbReference>
<dbReference type="InterPro" id="IPR009057">
    <property type="entry name" value="Homeodomain-like_sf"/>
</dbReference>
<reference evidence="6 7" key="1">
    <citation type="submission" date="2015-03" db="EMBL/GenBank/DDBJ databases">
        <authorList>
            <person name="McCorrison J."/>
            <person name="Sanka R."/>
            <person name="Adams M."/>
            <person name="Brinkac L."/>
            <person name="Nierman W."/>
            <person name="Sutton G."/>
            <person name="Nelson K."/>
            <person name="Kiedrowski L."/>
            <person name="Guerrero D."/>
            <person name="Bonomo R."/>
        </authorList>
    </citation>
    <scope>NUCLEOTIDE SEQUENCE [LARGE SCALE GENOMIC DNA]</scope>
    <source>
        <strain evidence="6 7">35699</strain>
    </source>
</reference>
<evidence type="ECO:0000313" key="6">
    <source>
        <dbReference type="EMBL" id="KJN16328.1"/>
    </source>
</evidence>
<accession>A0A0F1A3I2</accession>
<evidence type="ECO:0000259" key="5">
    <source>
        <dbReference type="PROSITE" id="PS50977"/>
    </source>
</evidence>
<evidence type="ECO:0000256" key="1">
    <source>
        <dbReference type="ARBA" id="ARBA00023015"/>
    </source>
</evidence>
<feature type="domain" description="HTH tetR-type" evidence="5">
    <location>
        <begin position="5"/>
        <end position="65"/>
    </location>
</feature>
<comment type="caution">
    <text evidence="6">The sequence shown here is derived from an EMBL/GenBank/DDBJ whole genome shotgun (WGS) entry which is preliminary data.</text>
</comment>
<dbReference type="SUPFAM" id="SSF46689">
    <property type="entry name" value="Homeodomain-like"/>
    <property type="match status" value="1"/>
</dbReference>
<protein>
    <recommendedName>
        <fullName evidence="5">HTH tetR-type domain-containing protein</fullName>
    </recommendedName>
</protein>
<dbReference type="Pfam" id="PF14246">
    <property type="entry name" value="TetR_C_7"/>
    <property type="match status" value="1"/>
</dbReference>
<dbReference type="Gene3D" id="1.10.10.60">
    <property type="entry name" value="Homeodomain-like"/>
    <property type="match status" value="1"/>
</dbReference>
<gene>
    <name evidence="6" type="ORF">SS37_23890</name>
</gene>
<sequence length="214" mass="24151">MDKRALKRQQILEVASGLFRQKGFDATSISEINAIVGGSKSTIYSHFSSKEELFVECMSSETEQYIKSMTIETAGQVRLFRKSPQLVIEQFAVAFLRYICSPDIVDLQRLMISEAGRSGIGELYYARMQKLRSNVSALFTDLMNQNILRKDDPVLAAEYFRSLLQADILEPLLLKARKDQPDESEIVRKAQASVNAFMKLYGPEKNEGVASTSF</sequence>
<dbReference type="PROSITE" id="PS50977">
    <property type="entry name" value="HTH_TETR_2"/>
    <property type="match status" value="1"/>
</dbReference>
<dbReference type="RefSeq" id="WP_045286822.1">
    <property type="nucleotide sequence ID" value="NZ_CABMND010000003.1"/>
</dbReference>
<dbReference type="GO" id="GO:0003700">
    <property type="term" value="F:DNA-binding transcription factor activity"/>
    <property type="evidence" value="ECO:0007669"/>
    <property type="project" value="TreeGrafter"/>
</dbReference>
<evidence type="ECO:0000256" key="3">
    <source>
        <dbReference type="ARBA" id="ARBA00023163"/>
    </source>
</evidence>
<dbReference type="InterPro" id="IPR001647">
    <property type="entry name" value="HTH_TetR"/>
</dbReference>
<dbReference type="Gene3D" id="1.10.357.10">
    <property type="entry name" value="Tetracycline Repressor, domain 2"/>
    <property type="match status" value="1"/>
</dbReference>
<name>A0A0F1A3I2_9ENTR</name>
<keyword evidence="2 4" id="KW-0238">DNA-binding</keyword>
<organism evidence="6 7">
    <name type="scientific">Enterobacter sichuanensis</name>
    <dbReference type="NCBI Taxonomy" id="2071710"/>
    <lineage>
        <taxon>Bacteria</taxon>
        <taxon>Pseudomonadati</taxon>
        <taxon>Pseudomonadota</taxon>
        <taxon>Gammaproteobacteria</taxon>
        <taxon>Enterobacterales</taxon>
        <taxon>Enterobacteriaceae</taxon>
        <taxon>Enterobacter</taxon>
        <taxon>Enterobacter cloacae complex</taxon>
    </lineage>
</organism>
<evidence type="ECO:0000313" key="7">
    <source>
        <dbReference type="Proteomes" id="UP000033352"/>
    </source>
</evidence>
<evidence type="ECO:0000256" key="4">
    <source>
        <dbReference type="PROSITE-ProRule" id="PRU00335"/>
    </source>
</evidence>
<dbReference type="InterPro" id="IPR050109">
    <property type="entry name" value="HTH-type_TetR-like_transc_reg"/>
</dbReference>
<keyword evidence="3" id="KW-0804">Transcription</keyword>
<dbReference type="OrthoDB" id="5816932at2"/>